<protein>
    <submittedName>
        <fullName evidence="1">Uncharacterized protein</fullName>
    </submittedName>
</protein>
<evidence type="ECO:0000313" key="1">
    <source>
        <dbReference type="EMBL" id="KYB26563.1"/>
    </source>
</evidence>
<dbReference type="InParanoid" id="A0A139WF35"/>
<dbReference type="EMBL" id="KQ971354">
    <property type="protein sequence ID" value="KYB26563.1"/>
    <property type="molecule type" value="Genomic_DNA"/>
</dbReference>
<dbReference type="AlphaFoldDB" id="A0A139WF35"/>
<name>A0A139WF35_TRICA</name>
<reference evidence="1 2" key="2">
    <citation type="journal article" date="2010" name="Nucleic Acids Res.">
        <title>BeetleBase in 2010: revisions to provide comprehensive genomic information for Tribolium castaneum.</title>
        <authorList>
            <person name="Kim H.S."/>
            <person name="Murphy T."/>
            <person name="Xia J."/>
            <person name="Caragea D."/>
            <person name="Park Y."/>
            <person name="Beeman R.W."/>
            <person name="Lorenzen M.D."/>
            <person name="Butcher S."/>
            <person name="Manak J.R."/>
            <person name="Brown S.J."/>
        </authorList>
    </citation>
    <scope>GENOME REANNOTATION</scope>
    <source>
        <strain evidence="1 2">Georgia GA2</strain>
    </source>
</reference>
<gene>
    <name evidence="1" type="primary">AUGUSTUS-3.0.2_33869</name>
    <name evidence="1" type="ORF">TcasGA2_TC033869</name>
</gene>
<accession>A0A139WF35</accession>
<keyword evidence="2" id="KW-1185">Reference proteome</keyword>
<organism evidence="1 2">
    <name type="scientific">Tribolium castaneum</name>
    <name type="common">Red flour beetle</name>
    <dbReference type="NCBI Taxonomy" id="7070"/>
    <lineage>
        <taxon>Eukaryota</taxon>
        <taxon>Metazoa</taxon>
        <taxon>Ecdysozoa</taxon>
        <taxon>Arthropoda</taxon>
        <taxon>Hexapoda</taxon>
        <taxon>Insecta</taxon>
        <taxon>Pterygota</taxon>
        <taxon>Neoptera</taxon>
        <taxon>Endopterygota</taxon>
        <taxon>Coleoptera</taxon>
        <taxon>Polyphaga</taxon>
        <taxon>Cucujiformia</taxon>
        <taxon>Tenebrionidae</taxon>
        <taxon>Tenebrionidae incertae sedis</taxon>
        <taxon>Tribolium</taxon>
    </lineage>
</organism>
<sequence>MGCSPSVLLEHIHRDSTANQEKNIKRTPPQCNKKGQSLFDNNTSHNRLSLHLLRLVVVVSGLSTRLPHTKLSQCDSDGVPGACWSCCAFRCRFLPSSGGDNRILSADLVHQRVQCSDATSFRAVICAM</sequence>
<evidence type="ECO:0000313" key="2">
    <source>
        <dbReference type="Proteomes" id="UP000007266"/>
    </source>
</evidence>
<dbReference type="Proteomes" id="UP000007266">
    <property type="component" value="Linkage group 7"/>
</dbReference>
<proteinExistence type="predicted"/>
<reference evidence="1 2" key="1">
    <citation type="journal article" date="2008" name="Nature">
        <title>The genome of the model beetle and pest Tribolium castaneum.</title>
        <authorList>
            <consortium name="Tribolium Genome Sequencing Consortium"/>
            <person name="Richards S."/>
            <person name="Gibbs R.A."/>
            <person name="Weinstock G.M."/>
            <person name="Brown S.J."/>
            <person name="Denell R."/>
            <person name="Beeman R.W."/>
            <person name="Gibbs R."/>
            <person name="Beeman R.W."/>
            <person name="Brown S.J."/>
            <person name="Bucher G."/>
            <person name="Friedrich M."/>
            <person name="Grimmelikhuijzen C.J."/>
            <person name="Klingler M."/>
            <person name="Lorenzen M."/>
            <person name="Richards S."/>
            <person name="Roth S."/>
            <person name="Schroder R."/>
            <person name="Tautz D."/>
            <person name="Zdobnov E.M."/>
            <person name="Muzny D."/>
            <person name="Gibbs R.A."/>
            <person name="Weinstock G.M."/>
            <person name="Attaway T."/>
            <person name="Bell S."/>
            <person name="Buhay C.J."/>
            <person name="Chandrabose M.N."/>
            <person name="Chavez D."/>
            <person name="Clerk-Blankenburg K.P."/>
            <person name="Cree A."/>
            <person name="Dao M."/>
            <person name="Davis C."/>
            <person name="Chacko J."/>
            <person name="Dinh H."/>
            <person name="Dugan-Rocha S."/>
            <person name="Fowler G."/>
            <person name="Garner T.T."/>
            <person name="Garnes J."/>
            <person name="Gnirke A."/>
            <person name="Hawes A."/>
            <person name="Hernandez J."/>
            <person name="Hines S."/>
            <person name="Holder M."/>
            <person name="Hume J."/>
            <person name="Jhangiani S.N."/>
            <person name="Joshi V."/>
            <person name="Khan Z.M."/>
            <person name="Jackson L."/>
            <person name="Kovar C."/>
            <person name="Kowis A."/>
            <person name="Lee S."/>
            <person name="Lewis L.R."/>
            <person name="Margolis J."/>
            <person name="Morgan M."/>
            <person name="Nazareth L.V."/>
            <person name="Nguyen N."/>
            <person name="Okwuonu G."/>
            <person name="Parker D."/>
            <person name="Richards S."/>
            <person name="Ruiz S.J."/>
            <person name="Santibanez J."/>
            <person name="Savard J."/>
            <person name="Scherer S.E."/>
            <person name="Schneider B."/>
            <person name="Sodergren E."/>
            <person name="Tautz D."/>
            <person name="Vattahil S."/>
            <person name="Villasana D."/>
            <person name="White C.S."/>
            <person name="Wright R."/>
            <person name="Park Y."/>
            <person name="Beeman R.W."/>
            <person name="Lord J."/>
            <person name="Oppert B."/>
            <person name="Lorenzen M."/>
            <person name="Brown S."/>
            <person name="Wang L."/>
            <person name="Savard J."/>
            <person name="Tautz D."/>
            <person name="Richards S."/>
            <person name="Weinstock G."/>
            <person name="Gibbs R.A."/>
            <person name="Liu Y."/>
            <person name="Worley K."/>
            <person name="Weinstock G."/>
            <person name="Elsik C.G."/>
            <person name="Reese J.T."/>
            <person name="Elhaik E."/>
            <person name="Landan G."/>
            <person name="Graur D."/>
            <person name="Arensburger P."/>
            <person name="Atkinson P."/>
            <person name="Beeman R.W."/>
            <person name="Beidler J."/>
            <person name="Brown S.J."/>
            <person name="Demuth J.P."/>
            <person name="Drury D.W."/>
            <person name="Du Y.Z."/>
            <person name="Fujiwara H."/>
            <person name="Lorenzen M."/>
            <person name="Maselli V."/>
            <person name="Osanai M."/>
            <person name="Park Y."/>
            <person name="Robertson H.M."/>
            <person name="Tu Z."/>
            <person name="Wang J.J."/>
            <person name="Wang S."/>
            <person name="Richards S."/>
            <person name="Song H."/>
            <person name="Zhang L."/>
            <person name="Sodergren E."/>
            <person name="Werner D."/>
            <person name="Stanke M."/>
            <person name="Morgenstern B."/>
            <person name="Solovyev V."/>
            <person name="Kosarev P."/>
            <person name="Brown G."/>
            <person name="Chen H.C."/>
            <person name="Ermolaeva O."/>
            <person name="Hlavina W."/>
            <person name="Kapustin Y."/>
            <person name="Kiryutin B."/>
            <person name="Kitts P."/>
            <person name="Maglott D."/>
            <person name="Pruitt K."/>
            <person name="Sapojnikov V."/>
            <person name="Souvorov A."/>
            <person name="Mackey A.J."/>
            <person name="Waterhouse R.M."/>
            <person name="Wyder S."/>
            <person name="Zdobnov E.M."/>
            <person name="Zdobnov E.M."/>
            <person name="Wyder S."/>
            <person name="Kriventseva E.V."/>
            <person name="Kadowaki T."/>
            <person name="Bork P."/>
            <person name="Aranda M."/>
            <person name="Bao R."/>
            <person name="Beermann A."/>
            <person name="Berns N."/>
            <person name="Bolognesi R."/>
            <person name="Bonneton F."/>
            <person name="Bopp D."/>
            <person name="Brown S.J."/>
            <person name="Bucher G."/>
            <person name="Butts T."/>
            <person name="Chaumot A."/>
            <person name="Denell R.E."/>
            <person name="Ferrier D.E."/>
            <person name="Friedrich M."/>
            <person name="Gordon C.M."/>
            <person name="Jindra M."/>
            <person name="Klingler M."/>
            <person name="Lan Q."/>
            <person name="Lattorff H.M."/>
            <person name="Laudet V."/>
            <person name="von Levetsow C."/>
            <person name="Liu Z."/>
            <person name="Lutz R."/>
            <person name="Lynch J.A."/>
            <person name="da Fonseca R.N."/>
            <person name="Posnien N."/>
            <person name="Reuter R."/>
            <person name="Roth S."/>
            <person name="Savard J."/>
            <person name="Schinko J.B."/>
            <person name="Schmitt C."/>
            <person name="Schoppmeier M."/>
            <person name="Schroder R."/>
            <person name="Shippy T.D."/>
            <person name="Simonnet F."/>
            <person name="Marques-Souza H."/>
            <person name="Tautz D."/>
            <person name="Tomoyasu Y."/>
            <person name="Trauner J."/>
            <person name="Van der Zee M."/>
            <person name="Vervoort M."/>
            <person name="Wittkopp N."/>
            <person name="Wimmer E.A."/>
            <person name="Yang X."/>
            <person name="Jones A.K."/>
            <person name="Sattelle D.B."/>
            <person name="Ebert P.R."/>
            <person name="Nelson D."/>
            <person name="Scott J.G."/>
            <person name="Beeman R.W."/>
            <person name="Muthukrishnan S."/>
            <person name="Kramer K.J."/>
            <person name="Arakane Y."/>
            <person name="Beeman R.W."/>
            <person name="Zhu Q."/>
            <person name="Hogenkamp D."/>
            <person name="Dixit R."/>
            <person name="Oppert B."/>
            <person name="Jiang H."/>
            <person name="Zou Z."/>
            <person name="Marshall J."/>
            <person name="Elpidina E."/>
            <person name="Vinokurov K."/>
            <person name="Oppert C."/>
            <person name="Zou Z."/>
            <person name="Evans J."/>
            <person name="Lu Z."/>
            <person name="Zhao P."/>
            <person name="Sumathipala N."/>
            <person name="Altincicek B."/>
            <person name="Vilcinskas A."/>
            <person name="Williams M."/>
            <person name="Hultmark D."/>
            <person name="Hetru C."/>
            <person name="Jiang H."/>
            <person name="Grimmelikhuijzen C.J."/>
            <person name="Hauser F."/>
            <person name="Cazzamali G."/>
            <person name="Williamson M."/>
            <person name="Park Y."/>
            <person name="Li B."/>
            <person name="Tanaka Y."/>
            <person name="Predel R."/>
            <person name="Neupert S."/>
            <person name="Schachtner J."/>
            <person name="Verleyen P."/>
            <person name="Raible F."/>
            <person name="Bork P."/>
            <person name="Friedrich M."/>
            <person name="Walden K.K."/>
            <person name="Robertson H.M."/>
            <person name="Angeli S."/>
            <person name="Foret S."/>
            <person name="Bucher G."/>
            <person name="Schuetz S."/>
            <person name="Maleszka R."/>
            <person name="Wimmer E.A."/>
            <person name="Beeman R.W."/>
            <person name="Lorenzen M."/>
            <person name="Tomoyasu Y."/>
            <person name="Miller S.C."/>
            <person name="Grossmann D."/>
            <person name="Bucher G."/>
        </authorList>
    </citation>
    <scope>NUCLEOTIDE SEQUENCE [LARGE SCALE GENOMIC DNA]</scope>
    <source>
        <strain evidence="1 2">Georgia GA2</strain>
    </source>
</reference>